<comment type="caution">
    <text evidence="5">The sequence shown here is derived from an EMBL/GenBank/DDBJ whole genome shotgun (WGS) entry which is preliminary data.</text>
</comment>
<evidence type="ECO:0000256" key="3">
    <source>
        <dbReference type="ARBA" id="ARBA00023163"/>
    </source>
</evidence>
<dbReference type="InterPro" id="IPR000524">
    <property type="entry name" value="Tscrpt_reg_HTH_GntR"/>
</dbReference>
<evidence type="ECO:0000256" key="1">
    <source>
        <dbReference type="ARBA" id="ARBA00023015"/>
    </source>
</evidence>
<dbReference type="InterPro" id="IPR036390">
    <property type="entry name" value="WH_DNA-bd_sf"/>
</dbReference>
<sequence>MAPAATASTQERPAFGLAKLERETLHERAYDEVKKAIMGGTIAPGEPMTIRALAKALGTSVMPVREALRRLVAERALELLPNRSVTLPVMTAEKFDEIVRIRLALEGMMAETAAKHITPDELKRMTRLNDEMIAKLRLGTKKYLALNQEFHFQLYMAARMPQAMSIVETLWLQIGPFLHHVDTDFGAPDFLNHHALMLKALAKRDGGKARSAIEADIGEAAESILASLRASPLK</sequence>
<reference evidence="6" key="1">
    <citation type="submission" date="2023-08" db="EMBL/GenBank/DDBJ databases">
        <title>Rhodospirillaceae gen. nov., a novel taxon isolated from the Yangtze River Yuezi River estuary sludge.</title>
        <authorList>
            <person name="Ruan L."/>
        </authorList>
    </citation>
    <scope>NUCLEOTIDE SEQUENCE [LARGE SCALE GENOMIC DNA]</scope>
    <source>
        <strain evidence="6">R-7</strain>
    </source>
</reference>
<dbReference type="Gene3D" id="1.20.120.530">
    <property type="entry name" value="GntR ligand-binding domain-like"/>
    <property type="match status" value="1"/>
</dbReference>
<organism evidence="5 6">
    <name type="scientific">Dongia sedimenti</name>
    <dbReference type="NCBI Taxonomy" id="3064282"/>
    <lineage>
        <taxon>Bacteria</taxon>
        <taxon>Pseudomonadati</taxon>
        <taxon>Pseudomonadota</taxon>
        <taxon>Alphaproteobacteria</taxon>
        <taxon>Rhodospirillales</taxon>
        <taxon>Dongiaceae</taxon>
        <taxon>Dongia</taxon>
    </lineage>
</organism>
<name>A0ABU0YVA9_9PROT</name>
<dbReference type="SUPFAM" id="SSF46785">
    <property type="entry name" value="Winged helix' DNA-binding domain"/>
    <property type="match status" value="1"/>
</dbReference>
<keyword evidence="6" id="KW-1185">Reference proteome</keyword>
<proteinExistence type="predicted"/>
<dbReference type="PANTHER" id="PTHR43537:SF39">
    <property type="entry name" value="HTH-TYPE TRANSCRIPTIONAL REGULATOR MCBR"/>
    <property type="match status" value="1"/>
</dbReference>
<evidence type="ECO:0000313" key="5">
    <source>
        <dbReference type="EMBL" id="MDQ7251127.1"/>
    </source>
</evidence>
<dbReference type="SMART" id="SM00895">
    <property type="entry name" value="FCD"/>
    <property type="match status" value="1"/>
</dbReference>
<dbReference type="Proteomes" id="UP001230156">
    <property type="component" value="Unassembled WGS sequence"/>
</dbReference>
<feature type="domain" description="HTH gntR-type" evidence="4">
    <location>
        <begin position="23"/>
        <end position="90"/>
    </location>
</feature>
<evidence type="ECO:0000256" key="2">
    <source>
        <dbReference type="ARBA" id="ARBA00023125"/>
    </source>
</evidence>
<keyword evidence="3" id="KW-0804">Transcription</keyword>
<keyword evidence="1" id="KW-0805">Transcription regulation</keyword>
<dbReference type="Pfam" id="PF00392">
    <property type="entry name" value="GntR"/>
    <property type="match status" value="1"/>
</dbReference>
<protein>
    <submittedName>
        <fullName evidence="5">GntR family transcriptional regulator</fullName>
    </submittedName>
</protein>
<dbReference type="InterPro" id="IPR036388">
    <property type="entry name" value="WH-like_DNA-bd_sf"/>
</dbReference>
<dbReference type="CDD" id="cd07377">
    <property type="entry name" value="WHTH_GntR"/>
    <property type="match status" value="1"/>
</dbReference>
<gene>
    <name evidence="5" type="ORF">Q8A70_25800</name>
</gene>
<dbReference type="InterPro" id="IPR011711">
    <property type="entry name" value="GntR_C"/>
</dbReference>
<evidence type="ECO:0000313" key="6">
    <source>
        <dbReference type="Proteomes" id="UP001230156"/>
    </source>
</evidence>
<accession>A0ABU0YVA9</accession>
<dbReference type="InterPro" id="IPR008920">
    <property type="entry name" value="TF_FadR/GntR_C"/>
</dbReference>
<dbReference type="SMART" id="SM00345">
    <property type="entry name" value="HTH_GNTR"/>
    <property type="match status" value="1"/>
</dbReference>
<evidence type="ECO:0000259" key="4">
    <source>
        <dbReference type="PROSITE" id="PS50949"/>
    </source>
</evidence>
<dbReference type="PROSITE" id="PS50949">
    <property type="entry name" value="HTH_GNTR"/>
    <property type="match status" value="1"/>
</dbReference>
<keyword evidence="2" id="KW-0238">DNA-binding</keyword>
<dbReference type="EMBL" id="JAUYVI010000009">
    <property type="protein sequence ID" value="MDQ7251127.1"/>
    <property type="molecule type" value="Genomic_DNA"/>
</dbReference>
<dbReference type="Pfam" id="PF07729">
    <property type="entry name" value="FCD"/>
    <property type="match status" value="1"/>
</dbReference>
<dbReference type="RefSeq" id="WP_379961191.1">
    <property type="nucleotide sequence ID" value="NZ_JAUYVI010000009.1"/>
</dbReference>
<dbReference type="Gene3D" id="1.10.10.10">
    <property type="entry name" value="Winged helix-like DNA-binding domain superfamily/Winged helix DNA-binding domain"/>
    <property type="match status" value="1"/>
</dbReference>
<dbReference type="PANTHER" id="PTHR43537">
    <property type="entry name" value="TRANSCRIPTIONAL REGULATOR, GNTR FAMILY"/>
    <property type="match status" value="1"/>
</dbReference>
<dbReference type="SUPFAM" id="SSF48008">
    <property type="entry name" value="GntR ligand-binding domain-like"/>
    <property type="match status" value="1"/>
</dbReference>